<dbReference type="PROSITE" id="PS50005">
    <property type="entry name" value="TPR"/>
    <property type="match status" value="1"/>
</dbReference>
<dbReference type="AlphaFoldDB" id="A0A521AFG0"/>
<dbReference type="PANTHER" id="PTHR24421">
    <property type="entry name" value="NITRATE/NITRITE SENSOR PROTEIN NARX-RELATED"/>
    <property type="match status" value="1"/>
</dbReference>
<dbReference type="EMBL" id="FXTN01000001">
    <property type="protein sequence ID" value="SMO33522.1"/>
    <property type="molecule type" value="Genomic_DNA"/>
</dbReference>
<feature type="transmembrane region" description="Helical" evidence="5">
    <location>
        <begin position="333"/>
        <end position="353"/>
    </location>
</feature>
<evidence type="ECO:0000256" key="1">
    <source>
        <dbReference type="ARBA" id="ARBA00022679"/>
    </source>
</evidence>
<evidence type="ECO:0000313" key="7">
    <source>
        <dbReference type="Proteomes" id="UP000320300"/>
    </source>
</evidence>
<dbReference type="Proteomes" id="UP000320300">
    <property type="component" value="Unassembled WGS sequence"/>
</dbReference>
<sequence>MKSLNLFLCIILLLMSCKHRTVKNKNGDNVAYEMAFQHRDNGMPDSAFFYFNKAKDIFLQHHDNLGTAKCLLNMAIIATDRGDNFGSQEMSLNALRYFDQKDADQFIYICSNYNNLGRATQNLLDYKRAIKFYELAIEFSRDSSTILINQNNKANVLNAMKSYKEAIVLYSSILKTTRNNNREYARVLTNISYTKWLQNFSYDARPDYLKALKIRIADNDLFGQNSSYSHLAQYFAKKDPDSAMMFARKHLQVAKILNSPDDQLSALQELVTLSPASETKSYFERYRILDDSLQVARWKAKNQFALIRFETEKHKADFQKSQAENAEKKNRILIGYFIVVALVLSLLSVYLWFRKRNRLLRQEKELEVKNTELKYVKKIHDRVANKVYHLMSEVENIPNLKRDLLLDKLEALYNTSRDISYENKEPTSEGNYAAQLSGMLQSYSSASTEVLIVGNDEEVWIGINDTAKDELFIVMQELMTNMKRHSQAQMVVIKFLRDDYCITVLYTDNGIGMADAGRNNGLKNTENRINGIHGTITFESILEKGLDITISFPIA</sequence>
<evidence type="ECO:0000256" key="5">
    <source>
        <dbReference type="SAM" id="Phobius"/>
    </source>
</evidence>
<dbReference type="InterPro" id="IPR050482">
    <property type="entry name" value="Sensor_HK_TwoCompSys"/>
</dbReference>
<organism evidence="6 7">
    <name type="scientific">Pedobacter westerhofensis</name>
    <dbReference type="NCBI Taxonomy" id="425512"/>
    <lineage>
        <taxon>Bacteria</taxon>
        <taxon>Pseudomonadati</taxon>
        <taxon>Bacteroidota</taxon>
        <taxon>Sphingobacteriia</taxon>
        <taxon>Sphingobacteriales</taxon>
        <taxon>Sphingobacteriaceae</taxon>
        <taxon>Pedobacter</taxon>
    </lineage>
</organism>
<reference evidence="6 7" key="1">
    <citation type="submission" date="2017-05" db="EMBL/GenBank/DDBJ databases">
        <authorList>
            <person name="Varghese N."/>
            <person name="Submissions S."/>
        </authorList>
    </citation>
    <scope>NUCLEOTIDE SEQUENCE [LARGE SCALE GENOMIC DNA]</scope>
    <source>
        <strain evidence="6 7">DSM 19036</strain>
    </source>
</reference>
<keyword evidence="2" id="KW-0418">Kinase</keyword>
<proteinExistence type="predicted"/>
<evidence type="ECO:0000256" key="2">
    <source>
        <dbReference type="ARBA" id="ARBA00022777"/>
    </source>
</evidence>
<dbReference type="SUPFAM" id="SSF55874">
    <property type="entry name" value="ATPase domain of HSP90 chaperone/DNA topoisomerase II/histidine kinase"/>
    <property type="match status" value="1"/>
</dbReference>
<keyword evidence="1" id="KW-0808">Transferase</keyword>
<dbReference type="PROSITE" id="PS51257">
    <property type="entry name" value="PROKAR_LIPOPROTEIN"/>
    <property type="match status" value="1"/>
</dbReference>
<keyword evidence="5" id="KW-1133">Transmembrane helix</keyword>
<evidence type="ECO:0000256" key="4">
    <source>
        <dbReference type="PROSITE-ProRule" id="PRU00339"/>
    </source>
</evidence>
<dbReference type="SUPFAM" id="SSF48452">
    <property type="entry name" value="TPR-like"/>
    <property type="match status" value="2"/>
</dbReference>
<keyword evidence="3" id="KW-0902">Two-component regulatory system</keyword>
<name>A0A521AFG0_9SPHI</name>
<dbReference type="InterPro" id="IPR011990">
    <property type="entry name" value="TPR-like_helical_dom_sf"/>
</dbReference>
<dbReference type="GO" id="GO:0016301">
    <property type="term" value="F:kinase activity"/>
    <property type="evidence" value="ECO:0007669"/>
    <property type="project" value="UniProtKB-KW"/>
</dbReference>
<dbReference type="InterPro" id="IPR036890">
    <property type="entry name" value="HATPase_C_sf"/>
</dbReference>
<accession>A0A521AFG0</accession>
<keyword evidence="4" id="KW-0802">TPR repeat</keyword>
<dbReference type="Gene3D" id="3.30.565.10">
    <property type="entry name" value="Histidine kinase-like ATPase, C-terminal domain"/>
    <property type="match status" value="1"/>
</dbReference>
<keyword evidence="5" id="KW-0812">Transmembrane</keyword>
<dbReference type="Gene3D" id="1.25.40.10">
    <property type="entry name" value="Tetratricopeptide repeat domain"/>
    <property type="match status" value="2"/>
</dbReference>
<keyword evidence="7" id="KW-1185">Reference proteome</keyword>
<evidence type="ECO:0000256" key="3">
    <source>
        <dbReference type="ARBA" id="ARBA00023012"/>
    </source>
</evidence>
<keyword evidence="5" id="KW-0472">Membrane</keyword>
<protein>
    <submittedName>
        <fullName evidence="6">Tetratricopeptide repeat-containing protein</fullName>
    </submittedName>
</protein>
<feature type="repeat" description="TPR" evidence="4">
    <location>
        <begin position="110"/>
        <end position="143"/>
    </location>
</feature>
<evidence type="ECO:0000313" key="6">
    <source>
        <dbReference type="EMBL" id="SMO33522.1"/>
    </source>
</evidence>
<dbReference type="InterPro" id="IPR019734">
    <property type="entry name" value="TPR_rpt"/>
</dbReference>
<gene>
    <name evidence="6" type="ORF">SAMN06265348_101126</name>
</gene>
<dbReference type="GO" id="GO:0000160">
    <property type="term" value="P:phosphorelay signal transduction system"/>
    <property type="evidence" value="ECO:0007669"/>
    <property type="project" value="UniProtKB-KW"/>
</dbReference>